<dbReference type="GO" id="GO:0042302">
    <property type="term" value="F:structural constituent of cuticle"/>
    <property type="evidence" value="ECO:0007669"/>
    <property type="project" value="UniProtKB-UniRule"/>
</dbReference>
<dbReference type="Proteomes" id="UP000747542">
    <property type="component" value="Unassembled WGS sequence"/>
</dbReference>
<evidence type="ECO:0000313" key="5">
    <source>
        <dbReference type="Proteomes" id="UP000747542"/>
    </source>
</evidence>
<organism evidence="4 5">
    <name type="scientific">Homarus americanus</name>
    <name type="common">American lobster</name>
    <dbReference type="NCBI Taxonomy" id="6706"/>
    <lineage>
        <taxon>Eukaryota</taxon>
        <taxon>Metazoa</taxon>
        <taxon>Ecdysozoa</taxon>
        <taxon>Arthropoda</taxon>
        <taxon>Crustacea</taxon>
        <taxon>Multicrustacea</taxon>
        <taxon>Malacostraca</taxon>
        <taxon>Eumalacostraca</taxon>
        <taxon>Eucarida</taxon>
        <taxon>Decapoda</taxon>
        <taxon>Pleocyemata</taxon>
        <taxon>Astacidea</taxon>
        <taxon>Nephropoidea</taxon>
        <taxon>Nephropidae</taxon>
        <taxon>Homarus</taxon>
    </lineage>
</organism>
<reference evidence="4" key="1">
    <citation type="journal article" date="2021" name="Sci. Adv.">
        <title>The American lobster genome reveals insights on longevity, neural, and immune adaptations.</title>
        <authorList>
            <person name="Polinski J.M."/>
            <person name="Zimin A.V."/>
            <person name="Clark K.F."/>
            <person name="Kohn A.B."/>
            <person name="Sadowski N."/>
            <person name="Timp W."/>
            <person name="Ptitsyn A."/>
            <person name="Khanna P."/>
            <person name="Romanova D.Y."/>
            <person name="Williams P."/>
            <person name="Greenwood S.J."/>
            <person name="Moroz L.L."/>
            <person name="Walt D.R."/>
            <person name="Bodnar A.G."/>
        </authorList>
    </citation>
    <scope>NUCLEOTIDE SEQUENCE</scope>
    <source>
        <strain evidence="4">GMGI-L3</strain>
    </source>
</reference>
<name>A0A8J5MY95_HOMAM</name>
<dbReference type="PANTHER" id="PTHR12236">
    <property type="entry name" value="STRUCTURAL CONTITUENT OF CUTICLE"/>
    <property type="match status" value="1"/>
</dbReference>
<dbReference type="InterPro" id="IPR051217">
    <property type="entry name" value="Insect_Cuticle_Struc_Prot"/>
</dbReference>
<accession>A0A8J5MY95</accession>
<evidence type="ECO:0000256" key="2">
    <source>
        <dbReference type="PROSITE-ProRule" id="PRU00497"/>
    </source>
</evidence>
<keyword evidence="1 2" id="KW-0193">Cuticle</keyword>
<dbReference type="AlphaFoldDB" id="A0A8J5MY95"/>
<gene>
    <name evidence="4" type="ORF">Hamer_G018438</name>
</gene>
<dbReference type="GO" id="GO:0031012">
    <property type="term" value="C:extracellular matrix"/>
    <property type="evidence" value="ECO:0007669"/>
    <property type="project" value="TreeGrafter"/>
</dbReference>
<sequence length="141" mass="15758">MYPRVVVLFTVLGLALSSDHLQYPDVPPKYDYNYAIIDDQTLNDYGHQETRDGGITTGKYYVALPDGRLQVVTYTSDEGGYSPIVSYDGEIHAHDYTPPHAHVPQAHVPHAHVPHAHVPPPPPAFVPYHGSHHGQPLPYYR</sequence>
<dbReference type="GO" id="GO:0005615">
    <property type="term" value="C:extracellular space"/>
    <property type="evidence" value="ECO:0007669"/>
    <property type="project" value="TreeGrafter"/>
</dbReference>
<evidence type="ECO:0000256" key="1">
    <source>
        <dbReference type="ARBA" id="ARBA00022460"/>
    </source>
</evidence>
<keyword evidence="5" id="KW-1185">Reference proteome</keyword>
<comment type="caution">
    <text evidence="4">The sequence shown here is derived from an EMBL/GenBank/DDBJ whole genome shotgun (WGS) entry which is preliminary data.</text>
</comment>
<dbReference type="Pfam" id="PF00379">
    <property type="entry name" value="Chitin_bind_4"/>
    <property type="match status" value="1"/>
</dbReference>
<dbReference type="InterPro" id="IPR000618">
    <property type="entry name" value="Insect_cuticle"/>
</dbReference>
<dbReference type="PROSITE" id="PS51155">
    <property type="entry name" value="CHIT_BIND_RR_2"/>
    <property type="match status" value="1"/>
</dbReference>
<feature type="chain" id="PRO_5035316544" evidence="3">
    <location>
        <begin position="18"/>
        <end position="141"/>
    </location>
</feature>
<proteinExistence type="predicted"/>
<evidence type="ECO:0000313" key="4">
    <source>
        <dbReference type="EMBL" id="KAG7168006.1"/>
    </source>
</evidence>
<dbReference type="PANTHER" id="PTHR12236:SF79">
    <property type="entry name" value="CUTICULAR PROTEIN 50CB-RELATED"/>
    <property type="match status" value="1"/>
</dbReference>
<dbReference type="EMBL" id="JAHLQT010021080">
    <property type="protein sequence ID" value="KAG7168006.1"/>
    <property type="molecule type" value="Genomic_DNA"/>
</dbReference>
<protein>
    <submittedName>
        <fullName evidence="4">Pro-resilin-like 114</fullName>
    </submittedName>
</protein>
<keyword evidence="3" id="KW-0732">Signal</keyword>
<feature type="signal peptide" evidence="3">
    <location>
        <begin position="1"/>
        <end position="17"/>
    </location>
</feature>
<evidence type="ECO:0000256" key="3">
    <source>
        <dbReference type="SAM" id="SignalP"/>
    </source>
</evidence>